<comment type="caution">
    <text evidence="1">The sequence shown here is derived from an EMBL/GenBank/DDBJ whole genome shotgun (WGS) entry which is preliminary data.</text>
</comment>
<protein>
    <recommendedName>
        <fullName evidence="3">DUF1643 domain-containing protein</fullName>
    </recommendedName>
</protein>
<proteinExistence type="predicted"/>
<sequence length="179" mass="19752">MLAARHGLKERKGVSPEGLPERYLYSPDMAYRYGFGRWWGDEDLATTDVWVLLNPATGDTEQRRRPTLERCITRSREAGHSGLVIVNLFAHRHTDPKTLQQVAHPVGPANDDALRRLTAAATRTIVAWGAAGGLYGRSRAVAPLLDRPLCLGTTRRGEPRHPLYVAADAPLKPWVAPAS</sequence>
<organism evidence="1 2">
    <name type="scientific">Blastococcus colisei</name>
    <dbReference type="NCBI Taxonomy" id="1564162"/>
    <lineage>
        <taxon>Bacteria</taxon>
        <taxon>Bacillati</taxon>
        <taxon>Actinomycetota</taxon>
        <taxon>Actinomycetes</taxon>
        <taxon>Geodermatophilales</taxon>
        <taxon>Geodermatophilaceae</taxon>
        <taxon>Blastococcus</taxon>
    </lineage>
</organism>
<evidence type="ECO:0000313" key="2">
    <source>
        <dbReference type="Proteomes" id="UP000319865"/>
    </source>
</evidence>
<dbReference type="InterPro" id="IPR012441">
    <property type="entry name" value="DUF1643"/>
</dbReference>
<reference evidence="1 2" key="1">
    <citation type="submission" date="2019-06" db="EMBL/GenBank/DDBJ databases">
        <title>Sequencing the genomes of 1000 actinobacteria strains.</title>
        <authorList>
            <person name="Klenk H.-P."/>
        </authorList>
    </citation>
    <scope>NUCLEOTIDE SEQUENCE [LARGE SCALE GENOMIC DNA]</scope>
    <source>
        <strain evidence="1 2">DSM 46837</strain>
    </source>
</reference>
<dbReference type="Proteomes" id="UP000319865">
    <property type="component" value="Unassembled WGS sequence"/>
</dbReference>
<dbReference type="EMBL" id="VFQE01000001">
    <property type="protein sequence ID" value="TQN43609.1"/>
    <property type="molecule type" value="Genomic_DNA"/>
</dbReference>
<dbReference type="Pfam" id="PF07799">
    <property type="entry name" value="DUF1643"/>
    <property type="match status" value="1"/>
</dbReference>
<evidence type="ECO:0008006" key="3">
    <source>
        <dbReference type="Google" id="ProtNLM"/>
    </source>
</evidence>
<evidence type="ECO:0000313" key="1">
    <source>
        <dbReference type="EMBL" id="TQN43609.1"/>
    </source>
</evidence>
<accession>A0A543PHS8</accession>
<name>A0A543PHS8_9ACTN</name>
<dbReference type="AlphaFoldDB" id="A0A543PHS8"/>
<keyword evidence="2" id="KW-1185">Reference proteome</keyword>
<gene>
    <name evidence="1" type="ORF">FHU33_3061</name>
</gene>